<evidence type="ECO:0000256" key="3">
    <source>
        <dbReference type="SAM" id="SignalP"/>
    </source>
</evidence>
<dbReference type="InterPro" id="IPR036737">
    <property type="entry name" value="OmpA-like_sf"/>
</dbReference>
<dbReference type="EMBL" id="FOTF01000008">
    <property type="protein sequence ID" value="SFL13727.1"/>
    <property type="molecule type" value="Genomic_DNA"/>
</dbReference>
<dbReference type="Pfam" id="PF12849">
    <property type="entry name" value="PBP_like_2"/>
    <property type="match status" value="1"/>
</dbReference>
<dbReference type="SUPFAM" id="SSF53850">
    <property type="entry name" value="Periplasmic binding protein-like II"/>
    <property type="match status" value="1"/>
</dbReference>
<dbReference type="PROSITE" id="PS51123">
    <property type="entry name" value="OMPA_2"/>
    <property type="match status" value="1"/>
</dbReference>
<feature type="signal peptide" evidence="3">
    <location>
        <begin position="1"/>
        <end position="32"/>
    </location>
</feature>
<keyword evidence="1 3" id="KW-0732">Signal</keyword>
<dbReference type="InterPro" id="IPR050811">
    <property type="entry name" value="Phosphate_ABC_transporter"/>
</dbReference>
<dbReference type="AlphaFoldDB" id="A0A1I4FA29"/>
<evidence type="ECO:0000313" key="6">
    <source>
        <dbReference type="Proteomes" id="UP000199550"/>
    </source>
</evidence>
<dbReference type="PANTHER" id="PTHR30570">
    <property type="entry name" value="PERIPLASMIC PHOSPHATE BINDING COMPONENT OF PHOSPHATE ABC TRANSPORTER"/>
    <property type="match status" value="1"/>
</dbReference>
<dbReference type="GO" id="GO:0016020">
    <property type="term" value="C:membrane"/>
    <property type="evidence" value="ECO:0007669"/>
    <property type="project" value="UniProtKB-UniRule"/>
</dbReference>
<dbReference type="CDD" id="cd07185">
    <property type="entry name" value="OmpA_C-like"/>
    <property type="match status" value="1"/>
</dbReference>
<dbReference type="STRING" id="195913.SAMN04488004_108157"/>
<dbReference type="InterPro" id="IPR006665">
    <property type="entry name" value="OmpA-like"/>
</dbReference>
<evidence type="ECO:0000256" key="1">
    <source>
        <dbReference type="ARBA" id="ARBA00022729"/>
    </source>
</evidence>
<keyword evidence="6" id="KW-1185">Reference proteome</keyword>
<dbReference type="Pfam" id="PF00691">
    <property type="entry name" value="OmpA"/>
    <property type="match status" value="1"/>
</dbReference>
<dbReference type="PANTHER" id="PTHR30570:SF1">
    <property type="entry name" value="PHOSPHATE-BINDING PROTEIN PSTS"/>
    <property type="match status" value="1"/>
</dbReference>
<proteinExistence type="predicted"/>
<dbReference type="SUPFAM" id="SSF103088">
    <property type="entry name" value="OmpA-like"/>
    <property type="match status" value="1"/>
</dbReference>
<sequence length="522" mass="54647">MNSQRRSTRYSIVRSAAGGLAALLLCMDSATAEEVTITSAQGNLVLTGRIAGFDGTYLDIESPHGPLTLAYAGVTCAGADCPDLKSYVPHLRLSGEPRLASLLLPALIDGFARDRGLKLIQEDTDGGALNITLVEDAQPVLLVNLRNSQSAEAFADLLTYDSDVALTFRDPLPDEQARAAEVGIALPGLAGGSVVLGGEALVPIVSPLNPIRVIDPADVIAAFAGDIPDWEQMGQPEMPLTLHLGPVGDGQADAFLAMLPAPASAAVIRHADPDALAEAVAADAGALGIAALGTSGIAQPLGLRDACGLTAPPVLRGIKTQDYPLTTPAFAFVRSQRKPEIVRAFLNWLRSPAAELIVRRAGFADRGVVPITLDDQGERFAHAITIAGPDTSLRDLQGMVAMMDARVRISLTFRFANGTTALDTASAANLRLLAHDMRDGVYAGREVMLIGFSDGEGSADANRDLSAARALAVESALLSLLSAIPDDLRLGTAGFGEALPIGCDDTAWGRQMNRRVEVWVGD</sequence>
<evidence type="ECO:0000259" key="4">
    <source>
        <dbReference type="PROSITE" id="PS51123"/>
    </source>
</evidence>
<accession>A0A1I4FA29</accession>
<gene>
    <name evidence="5" type="ORF">SAMN04488004_108157</name>
</gene>
<dbReference type="Proteomes" id="UP000199550">
    <property type="component" value="Unassembled WGS sequence"/>
</dbReference>
<organism evidence="5 6">
    <name type="scientific">Loktanella salsilacus</name>
    <dbReference type="NCBI Taxonomy" id="195913"/>
    <lineage>
        <taxon>Bacteria</taxon>
        <taxon>Pseudomonadati</taxon>
        <taxon>Pseudomonadota</taxon>
        <taxon>Alphaproteobacteria</taxon>
        <taxon>Rhodobacterales</taxon>
        <taxon>Roseobacteraceae</taxon>
        <taxon>Loktanella</taxon>
    </lineage>
</organism>
<feature type="chain" id="PRO_5011538521" evidence="3">
    <location>
        <begin position="33"/>
        <end position="522"/>
    </location>
</feature>
<feature type="domain" description="OmpA-like" evidence="4">
    <location>
        <begin position="402"/>
        <end position="522"/>
    </location>
</feature>
<dbReference type="Gene3D" id="3.30.1330.60">
    <property type="entry name" value="OmpA-like domain"/>
    <property type="match status" value="1"/>
</dbReference>
<name>A0A1I4FA29_9RHOB</name>
<reference evidence="5 6" key="1">
    <citation type="submission" date="2016-10" db="EMBL/GenBank/DDBJ databases">
        <authorList>
            <person name="de Groot N.N."/>
        </authorList>
    </citation>
    <scope>NUCLEOTIDE SEQUENCE [LARGE SCALE GENOMIC DNA]</scope>
    <source>
        <strain evidence="5 6">DSM 16199</strain>
    </source>
</reference>
<evidence type="ECO:0000256" key="2">
    <source>
        <dbReference type="PROSITE-ProRule" id="PRU00473"/>
    </source>
</evidence>
<evidence type="ECO:0000313" key="5">
    <source>
        <dbReference type="EMBL" id="SFL13727.1"/>
    </source>
</evidence>
<dbReference type="Gene3D" id="3.40.190.10">
    <property type="entry name" value="Periplasmic binding protein-like II"/>
    <property type="match status" value="2"/>
</dbReference>
<dbReference type="OrthoDB" id="9790048at2"/>
<keyword evidence="2" id="KW-0472">Membrane</keyword>
<dbReference type="InterPro" id="IPR024370">
    <property type="entry name" value="PBP_domain"/>
</dbReference>
<protein>
    <submittedName>
        <fullName evidence="5">Phosphate ABC transporter substrate-binding protein, PhoT family</fullName>
    </submittedName>
</protein>